<dbReference type="InterPro" id="IPR011338">
    <property type="entry name" value="BamHI/BglII/BstY"/>
</dbReference>
<dbReference type="RefSeq" id="WP_143534902.1">
    <property type="nucleotide sequence ID" value="NZ_FWFP01000007.1"/>
</dbReference>
<dbReference type="Proteomes" id="UP000193778">
    <property type="component" value="Unassembled WGS sequence"/>
</dbReference>
<dbReference type="Pfam" id="PF09195">
    <property type="entry name" value="Endonuc-BglII"/>
    <property type="match status" value="1"/>
</dbReference>
<keyword evidence="2" id="KW-1185">Reference proteome</keyword>
<dbReference type="Gene3D" id="3.40.91.20">
    <property type="match status" value="1"/>
</dbReference>
<evidence type="ECO:0000313" key="2">
    <source>
        <dbReference type="Proteomes" id="UP000193778"/>
    </source>
</evidence>
<reference evidence="2" key="1">
    <citation type="submission" date="2017-03" db="EMBL/GenBank/DDBJ databases">
        <authorList>
            <person name="Rodrigo-Torres L."/>
            <person name="Arahal R.D."/>
            <person name="Lucena T."/>
        </authorList>
    </citation>
    <scope>NUCLEOTIDE SEQUENCE [LARGE SCALE GENOMIC DNA]</scope>
    <source>
        <strain evidence="2">CECT 8411</strain>
    </source>
</reference>
<dbReference type="GO" id="GO:0000287">
    <property type="term" value="F:magnesium ion binding"/>
    <property type="evidence" value="ECO:0007669"/>
    <property type="project" value="InterPro"/>
</dbReference>
<evidence type="ECO:0000313" key="1">
    <source>
        <dbReference type="EMBL" id="SLN55482.1"/>
    </source>
</evidence>
<dbReference type="AlphaFoldDB" id="A0A1X6ZMC3"/>
<keyword evidence="1" id="KW-0255">Endonuclease</keyword>
<sequence length="95" mass="11029">MPLIKTFNSADFRKDRVSIEVQFGKYSFVQFDLFIKHTADFMHDRIDLGIEIVPTKVLEKQMSSGPPYFEKHLHEIVRQGRTFPPVPLILIGVEP</sequence>
<dbReference type="GO" id="GO:0009307">
    <property type="term" value="P:DNA restriction-modification system"/>
    <property type="evidence" value="ECO:0007669"/>
    <property type="project" value="InterPro"/>
</dbReference>
<dbReference type="InterPro" id="IPR015278">
    <property type="entry name" value="BglII-like"/>
</dbReference>
<keyword evidence="1" id="KW-0378">Hydrolase</keyword>
<dbReference type="InterPro" id="IPR011335">
    <property type="entry name" value="Restrct_endonuc-II-like"/>
</dbReference>
<protein>
    <submittedName>
        <fullName evidence="1">Restriction endonuclease BglII</fullName>
    </submittedName>
</protein>
<organism evidence="1 2">
    <name type="scientific">Ruegeria meonggei</name>
    <dbReference type="NCBI Taxonomy" id="1446476"/>
    <lineage>
        <taxon>Bacteria</taxon>
        <taxon>Pseudomonadati</taxon>
        <taxon>Pseudomonadota</taxon>
        <taxon>Alphaproteobacteria</taxon>
        <taxon>Rhodobacterales</taxon>
        <taxon>Roseobacteraceae</taxon>
        <taxon>Ruegeria</taxon>
    </lineage>
</organism>
<dbReference type="GO" id="GO:0009036">
    <property type="term" value="F:type II site-specific deoxyribonuclease activity"/>
    <property type="evidence" value="ECO:0007669"/>
    <property type="project" value="InterPro"/>
</dbReference>
<dbReference type="EMBL" id="FWFP01000007">
    <property type="protein sequence ID" value="SLN55482.1"/>
    <property type="molecule type" value="Genomic_DNA"/>
</dbReference>
<dbReference type="SUPFAM" id="SSF52980">
    <property type="entry name" value="Restriction endonuclease-like"/>
    <property type="match status" value="1"/>
</dbReference>
<dbReference type="GO" id="GO:0003677">
    <property type="term" value="F:DNA binding"/>
    <property type="evidence" value="ECO:0007669"/>
    <property type="project" value="InterPro"/>
</dbReference>
<proteinExistence type="predicted"/>
<keyword evidence="1" id="KW-0540">Nuclease</keyword>
<accession>A0A1X6ZMC3</accession>
<name>A0A1X6ZMC3_9RHOB</name>
<gene>
    <name evidence="1" type="ORF">RUM8411_02698</name>
</gene>